<accession>W7TAH5</accession>
<evidence type="ECO:0000313" key="2">
    <source>
        <dbReference type="EMBL" id="EWM20478.1"/>
    </source>
</evidence>
<gene>
    <name evidence="2" type="ORF">Naga_100992g3</name>
</gene>
<feature type="region of interest" description="Disordered" evidence="1">
    <location>
        <begin position="99"/>
        <end position="123"/>
    </location>
</feature>
<sequence length="205" mass="23246">MDWRSGRDLRHYHHSVIDPRLQLQEFERIAVENELRRQPPALWLGPTRGCDPHPHHPHSFRGRECLLSDRDHLGVGPGCRCLPRLYSLRGILQSLHSPVGRQVPLPSRDPKTTAEDKPGSRRLGIRLDPELGAGQHILPLFPKLKRIFLVSAGGDRVRRKRQPVRGGDGIYGPRRLPASGVARPRVRFPVGCQQRVMARHTWSGS</sequence>
<keyword evidence="3" id="KW-1185">Reference proteome</keyword>
<proteinExistence type="predicted"/>
<evidence type="ECO:0000256" key="1">
    <source>
        <dbReference type="SAM" id="MobiDB-lite"/>
    </source>
</evidence>
<protein>
    <submittedName>
        <fullName evidence="2">Uncharacterized protein</fullName>
    </submittedName>
</protein>
<evidence type="ECO:0000313" key="3">
    <source>
        <dbReference type="Proteomes" id="UP000019335"/>
    </source>
</evidence>
<feature type="compositionally biased region" description="Basic and acidic residues" evidence="1">
    <location>
        <begin position="108"/>
        <end position="123"/>
    </location>
</feature>
<organism evidence="2 3">
    <name type="scientific">Nannochloropsis gaditana</name>
    <dbReference type="NCBI Taxonomy" id="72520"/>
    <lineage>
        <taxon>Eukaryota</taxon>
        <taxon>Sar</taxon>
        <taxon>Stramenopiles</taxon>
        <taxon>Ochrophyta</taxon>
        <taxon>Eustigmatophyceae</taxon>
        <taxon>Eustigmatales</taxon>
        <taxon>Monodopsidaceae</taxon>
        <taxon>Nannochloropsis</taxon>
    </lineage>
</organism>
<dbReference type="AlphaFoldDB" id="W7TAH5"/>
<name>W7TAH5_9STRA</name>
<reference evidence="2 3" key="1">
    <citation type="journal article" date="2014" name="Mol. Plant">
        <title>Chromosome Scale Genome Assembly and Transcriptome Profiling of Nannochloropsis gaditana in Nitrogen Depletion.</title>
        <authorList>
            <person name="Corteggiani Carpinelli E."/>
            <person name="Telatin A."/>
            <person name="Vitulo N."/>
            <person name="Forcato C."/>
            <person name="D'Angelo M."/>
            <person name="Schiavon R."/>
            <person name="Vezzi A."/>
            <person name="Giacometti G.M."/>
            <person name="Morosinotto T."/>
            <person name="Valle G."/>
        </authorList>
    </citation>
    <scope>NUCLEOTIDE SEQUENCE [LARGE SCALE GENOMIC DNA]</scope>
    <source>
        <strain evidence="2 3">B-31</strain>
    </source>
</reference>
<dbReference type="Proteomes" id="UP000019335">
    <property type="component" value="Unassembled WGS sequence"/>
</dbReference>
<dbReference type="EMBL" id="AZIL01003043">
    <property type="protein sequence ID" value="EWM20478.1"/>
    <property type="molecule type" value="Genomic_DNA"/>
</dbReference>
<comment type="caution">
    <text evidence="2">The sequence shown here is derived from an EMBL/GenBank/DDBJ whole genome shotgun (WGS) entry which is preliminary data.</text>
</comment>